<evidence type="ECO:0000259" key="2">
    <source>
        <dbReference type="Pfam" id="PF03703"/>
    </source>
</evidence>
<feature type="transmembrane region" description="Helical" evidence="1">
    <location>
        <begin position="232"/>
        <end position="254"/>
    </location>
</feature>
<feature type="domain" description="YdbS-like PH" evidence="2">
    <location>
        <begin position="268"/>
        <end position="322"/>
    </location>
</feature>
<keyword evidence="1" id="KW-0812">Transmembrane</keyword>
<comment type="caution">
    <text evidence="3">The sequence shown here is derived from an EMBL/GenBank/DDBJ whole genome shotgun (WGS) entry which is preliminary data.</text>
</comment>
<dbReference type="InterPro" id="IPR014529">
    <property type="entry name" value="UCP026631"/>
</dbReference>
<feature type="transmembrane region" description="Helical" evidence="1">
    <location>
        <begin position="369"/>
        <end position="386"/>
    </location>
</feature>
<evidence type="ECO:0000256" key="1">
    <source>
        <dbReference type="SAM" id="Phobius"/>
    </source>
</evidence>
<feature type="transmembrane region" description="Helical" evidence="1">
    <location>
        <begin position="191"/>
        <end position="212"/>
    </location>
</feature>
<dbReference type="RefSeq" id="WP_345257436.1">
    <property type="nucleotide sequence ID" value="NZ_BAABGY010000014.1"/>
</dbReference>
<keyword evidence="1" id="KW-0472">Membrane</keyword>
<dbReference type="PIRSF" id="PIRSF026631">
    <property type="entry name" value="UCP026631"/>
    <property type="match status" value="1"/>
</dbReference>
<sequence length="498" mass="55715">MEPTAAPIDWTKPQRQPPAGFVLTFIKVIGFLVRFIWPVLLLRLFNAPEKPEGAAARGQVALFIVLGILVLLLVLSGLSLWLFRFYIANGELHIRKGWLKKVALSIPLANIQAVQIEESLLHRILGIVKVTIDTAGTANTEATIDALRRPMAEALRATLLQDRISTESADTDAAPPPPPATTVLRLSGTDLLRLSLTANHLEAFVLLLTFSWSLYDDLRPIATRILPGEEALVMAGMAAMIGLAVMVLVVTFIVSTARVILRFYGYEAVQNDRGFALRHGLLDRRQRLVGFEKIQYLHWRASWLRRLFGLWILELGAVGETELKQKQKTEVPLTSPAQVAPFAAAYHQVPATEAGIPLHIHPSYVARRLLIVGVLPLLVLAPLLWWWLGANALAFVLWPPFIWAMATLRRRKFRAWLHNEALLLRGGTLGESFTLLKWYKVQSVSLHQSPYQRSHDLASVTLHTAAGPIRLLWLPLGEAQAVVDHALYQVESEERKWM</sequence>
<organism evidence="3 4">
    <name type="scientific">Flaviaesturariibacter amylovorans</name>
    <dbReference type="NCBI Taxonomy" id="1084520"/>
    <lineage>
        <taxon>Bacteria</taxon>
        <taxon>Pseudomonadati</taxon>
        <taxon>Bacteroidota</taxon>
        <taxon>Chitinophagia</taxon>
        <taxon>Chitinophagales</taxon>
        <taxon>Chitinophagaceae</taxon>
        <taxon>Flaviaestuariibacter</taxon>
    </lineage>
</organism>
<reference evidence="4" key="1">
    <citation type="journal article" date="2019" name="Int. J. Syst. Evol. Microbiol.">
        <title>The Global Catalogue of Microorganisms (GCM) 10K type strain sequencing project: providing services to taxonomists for standard genome sequencing and annotation.</title>
        <authorList>
            <consortium name="The Broad Institute Genomics Platform"/>
            <consortium name="The Broad Institute Genome Sequencing Center for Infectious Disease"/>
            <person name="Wu L."/>
            <person name="Ma J."/>
        </authorList>
    </citation>
    <scope>NUCLEOTIDE SEQUENCE [LARGE SCALE GENOMIC DNA]</scope>
    <source>
        <strain evidence="4">JCM 17919</strain>
    </source>
</reference>
<evidence type="ECO:0000313" key="3">
    <source>
        <dbReference type="EMBL" id="GAA4340347.1"/>
    </source>
</evidence>
<evidence type="ECO:0000313" key="4">
    <source>
        <dbReference type="Proteomes" id="UP001501725"/>
    </source>
</evidence>
<accession>A0ABP8HJU3</accession>
<feature type="transmembrane region" description="Helical" evidence="1">
    <location>
        <begin position="21"/>
        <end position="40"/>
    </location>
</feature>
<dbReference type="EMBL" id="BAABGY010000014">
    <property type="protein sequence ID" value="GAA4340347.1"/>
    <property type="molecule type" value="Genomic_DNA"/>
</dbReference>
<dbReference type="Proteomes" id="UP001501725">
    <property type="component" value="Unassembled WGS sequence"/>
</dbReference>
<feature type="transmembrane region" description="Helical" evidence="1">
    <location>
        <begin position="60"/>
        <end position="87"/>
    </location>
</feature>
<gene>
    <name evidence="3" type="ORF">GCM10023184_37970</name>
</gene>
<feature type="transmembrane region" description="Helical" evidence="1">
    <location>
        <begin position="392"/>
        <end position="408"/>
    </location>
</feature>
<keyword evidence="1" id="KW-1133">Transmembrane helix</keyword>
<keyword evidence="4" id="KW-1185">Reference proteome</keyword>
<feature type="domain" description="YdbS-like PH" evidence="2">
    <location>
        <begin position="411"/>
        <end position="485"/>
    </location>
</feature>
<proteinExistence type="predicted"/>
<dbReference type="InterPro" id="IPR005182">
    <property type="entry name" value="YdbS-like_PH"/>
</dbReference>
<dbReference type="PANTHER" id="PTHR34473">
    <property type="entry name" value="UPF0699 TRANSMEMBRANE PROTEIN YDBS"/>
    <property type="match status" value="1"/>
</dbReference>
<name>A0ABP8HJU3_9BACT</name>
<dbReference type="Pfam" id="PF03703">
    <property type="entry name" value="bPH_2"/>
    <property type="match status" value="3"/>
</dbReference>
<dbReference type="PANTHER" id="PTHR34473:SF2">
    <property type="entry name" value="UPF0699 TRANSMEMBRANE PROTEIN YDBT"/>
    <property type="match status" value="1"/>
</dbReference>
<protein>
    <submittedName>
        <fullName evidence="3">PH domain-containing protein</fullName>
    </submittedName>
</protein>
<feature type="domain" description="YdbS-like PH" evidence="2">
    <location>
        <begin position="83"/>
        <end position="159"/>
    </location>
</feature>